<dbReference type="InterPro" id="IPR037315">
    <property type="entry name" value="EXO1_H3TH"/>
</dbReference>
<dbReference type="GO" id="GO:0006298">
    <property type="term" value="P:mismatch repair"/>
    <property type="evidence" value="ECO:0007669"/>
    <property type="project" value="TreeGrafter"/>
</dbReference>
<protein>
    <recommendedName>
        <fullName evidence="3 13">Exonuclease 1</fullName>
        <ecNumber evidence="13">3.1.-.-</ecNumber>
    </recommendedName>
</protein>
<proteinExistence type="inferred from homology"/>
<comment type="similarity">
    <text evidence="2 13">Belongs to the XPG/RAD2 endonuclease family. EXO1 subfamily.</text>
</comment>
<comment type="caution">
    <text evidence="16">The sequence shown here is derived from an EMBL/GenBank/DDBJ whole genome shotgun (WGS) entry which is preliminary data.</text>
</comment>
<keyword evidence="17" id="KW-1185">Reference proteome</keyword>
<evidence type="ECO:0000313" key="17">
    <source>
        <dbReference type="Proteomes" id="UP000807504"/>
    </source>
</evidence>
<evidence type="ECO:0000256" key="1">
    <source>
        <dbReference type="ARBA" id="ARBA00004123"/>
    </source>
</evidence>
<dbReference type="InterPro" id="IPR029060">
    <property type="entry name" value="PIN-like_dom_sf"/>
</dbReference>
<keyword evidence="6 13" id="KW-0227">DNA damage</keyword>
<keyword evidence="4 13" id="KW-0540">Nuclease</keyword>
<evidence type="ECO:0000256" key="13">
    <source>
        <dbReference type="RuleBase" id="RU910737"/>
    </source>
</evidence>
<dbReference type="FunFam" id="1.10.150.20:FF:000011">
    <property type="entry name" value="exonuclease 1"/>
    <property type="match status" value="1"/>
</dbReference>
<dbReference type="InterPro" id="IPR006086">
    <property type="entry name" value="XPG-I_dom"/>
</dbReference>
<dbReference type="Pfam" id="PF00867">
    <property type="entry name" value="XPG_I"/>
    <property type="match status" value="1"/>
</dbReference>
<dbReference type="GO" id="GO:0017108">
    <property type="term" value="F:5'-flap endonuclease activity"/>
    <property type="evidence" value="ECO:0007669"/>
    <property type="project" value="TreeGrafter"/>
</dbReference>
<evidence type="ECO:0000256" key="5">
    <source>
        <dbReference type="ARBA" id="ARBA00022723"/>
    </source>
</evidence>
<reference evidence="16" key="1">
    <citation type="journal article" date="2020" name="bioRxiv">
        <title>Chromosome-level reference genome of the European wasp spider Argiope bruennichi: a resource for studies on range expansion and evolutionary adaptation.</title>
        <authorList>
            <person name="Sheffer M.M."/>
            <person name="Hoppe A."/>
            <person name="Krehenwinkel H."/>
            <person name="Uhl G."/>
            <person name="Kuss A.W."/>
            <person name="Jensen L."/>
            <person name="Jensen C."/>
            <person name="Gillespie R.G."/>
            <person name="Hoff K.J."/>
            <person name="Prost S."/>
        </authorList>
    </citation>
    <scope>NUCLEOTIDE SEQUENCE</scope>
</reference>
<evidence type="ECO:0000256" key="3">
    <source>
        <dbReference type="ARBA" id="ARBA00020324"/>
    </source>
</evidence>
<evidence type="ECO:0000256" key="7">
    <source>
        <dbReference type="ARBA" id="ARBA00022769"/>
    </source>
</evidence>
<dbReference type="EMBL" id="JABXBU010002228">
    <property type="protein sequence ID" value="KAF8772039.1"/>
    <property type="molecule type" value="Genomic_DNA"/>
</dbReference>
<keyword evidence="13" id="KW-0238">DNA-binding</keyword>
<keyword evidence="8 13" id="KW-0378">Hydrolase</keyword>
<sequence length="685" mass="76452">MFTTRGKELLCEGKIKEARECFQRCVDVTPEMARQVIEACKKKCIDCIVAPYEADAQLAYLDKIGMVQLIITEDSDLILFGCNKDSCGGGLLYEKENLPKSFGSKASKFSFEKFRYMCILSGCDYLPSLPGIGLAKACKFFTVTNNMDLANVLPKMPCYLKMPKLTVPDEYIESFIKANNTFLYQLVFCPQRKTLVPLNPYPDDIKPEDVEYAGKYLPDNLACQLAIGNINVKTMENFDSSTFNSSPDISEDKSMIWGSEPSSNKPANKIVLSAFKFSTSNERKKKISSQKRPFAQTTDCSGETCTDEELFSMYGNKELKKRHIDSISSEEDPLTDENNLCDSPSSSLSDLNTSQNSPHPKLLNIPVRRIVKSRFFASEAKAEINSSTLASEEPKPKSEIFSANMNCDKDSEVDTDAKTDGLNCPLEANISFKKYDKENIAHRFAKKKNSDVKQDILNSCDDSSVKDELKSDSWLNIIDSECSSATSTISSSGKTSKLLDVECNIMESDANKSTCKNKKIYKKFISTKIEDFKLKKDLIYKTKLDDSLGSDGNSINQSLEESYEAGDEKSNVKCIISPYFNSTTATYQNIESENAVTTLSDSEECNLTKCENNFDVIDLESKRAFIPSSGQNKSVKLVNTKGSKPGRCRALGLSKTKGCTKVTRKETLLNFNFVRQSKKEISDDL</sequence>
<dbReference type="SMART" id="SM00279">
    <property type="entry name" value="HhH2"/>
    <property type="match status" value="1"/>
</dbReference>
<keyword evidence="7 13" id="KW-0228">DNA excision</keyword>
<dbReference type="SUPFAM" id="SSF47807">
    <property type="entry name" value="5' to 3' exonuclease, C-terminal subdomain"/>
    <property type="match status" value="1"/>
</dbReference>
<keyword evidence="13 16" id="KW-0269">Exonuclease</keyword>
<dbReference type="GO" id="GO:0046872">
    <property type="term" value="F:metal ion binding"/>
    <property type="evidence" value="ECO:0007669"/>
    <property type="project" value="UniProtKB-UniRule"/>
</dbReference>
<evidence type="ECO:0000256" key="10">
    <source>
        <dbReference type="ARBA" id="ARBA00022881"/>
    </source>
</evidence>
<dbReference type="GO" id="GO:0005634">
    <property type="term" value="C:nucleus"/>
    <property type="evidence" value="ECO:0007669"/>
    <property type="project" value="UniProtKB-SubCell"/>
</dbReference>
<dbReference type="PANTHER" id="PTHR11081:SF8">
    <property type="entry name" value="EXONUCLEASE 1"/>
    <property type="match status" value="1"/>
</dbReference>
<evidence type="ECO:0000256" key="11">
    <source>
        <dbReference type="ARBA" id="ARBA00023204"/>
    </source>
</evidence>
<keyword evidence="12 13" id="KW-0539">Nucleus</keyword>
<dbReference type="Gene3D" id="3.40.50.1010">
    <property type="entry name" value="5'-nuclease"/>
    <property type="match status" value="1"/>
</dbReference>
<dbReference type="Gene3D" id="1.10.150.20">
    <property type="entry name" value="5' to 3' exonuclease, C-terminal subdomain"/>
    <property type="match status" value="1"/>
</dbReference>
<comment type="cofactor">
    <cofactor evidence="13">
        <name>Mg(2+)</name>
        <dbReference type="ChEBI" id="CHEBI:18420"/>
    </cofactor>
    <text evidence="13">Binds 2 magnesium ions per subunit. They probably participate in the reaction catalyzed by the enzyme. May bind an additional third magnesium ion after substrate binding.</text>
</comment>
<keyword evidence="9 13" id="KW-0460">Magnesium</keyword>
<gene>
    <name evidence="16" type="ORF">HNY73_019386</name>
</gene>
<evidence type="ECO:0000256" key="6">
    <source>
        <dbReference type="ARBA" id="ARBA00022763"/>
    </source>
</evidence>
<dbReference type="GO" id="GO:0003677">
    <property type="term" value="F:DNA binding"/>
    <property type="evidence" value="ECO:0007669"/>
    <property type="project" value="UniProtKB-UniRule"/>
</dbReference>
<dbReference type="CDD" id="cd09908">
    <property type="entry name" value="H3TH_EXO1"/>
    <property type="match status" value="1"/>
</dbReference>
<reference evidence="16" key="2">
    <citation type="submission" date="2020-06" db="EMBL/GenBank/DDBJ databases">
        <authorList>
            <person name="Sheffer M."/>
        </authorList>
    </citation>
    <scope>NUCLEOTIDE SEQUENCE</scope>
</reference>
<dbReference type="InterPro" id="IPR036279">
    <property type="entry name" value="5-3_exonuclease_C_sf"/>
</dbReference>
<evidence type="ECO:0000256" key="9">
    <source>
        <dbReference type="ARBA" id="ARBA00022842"/>
    </source>
</evidence>
<evidence type="ECO:0000313" key="16">
    <source>
        <dbReference type="EMBL" id="KAF8772039.1"/>
    </source>
</evidence>
<keyword evidence="10 13" id="KW-0267">Excision nuclease</keyword>
<comment type="function">
    <text evidence="13">5'-&gt;3' double-stranded DNA exonuclease which may also possess a cryptic 3'-&gt;5' double-stranded DNA exonuclease activity. Functions in DNA mismatch repair.</text>
</comment>
<name>A0A8T0EGM1_ARGBR</name>
<dbReference type="PANTHER" id="PTHR11081">
    <property type="entry name" value="FLAP ENDONUCLEASE FAMILY MEMBER"/>
    <property type="match status" value="1"/>
</dbReference>
<evidence type="ECO:0000256" key="4">
    <source>
        <dbReference type="ARBA" id="ARBA00022722"/>
    </source>
</evidence>
<evidence type="ECO:0000256" key="2">
    <source>
        <dbReference type="ARBA" id="ARBA00010563"/>
    </source>
</evidence>
<keyword evidence="11 13" id="KW-0234">DNA repair</keyword>
<dbReference type="Proteomes" id="UP000807504">
    <property type="component" value="Unassembled WGS sequence"/>
</dbReference>
<feature type="compositionally biased region" description="Low complexity" evidence="14">
    <location>
        <begin position="338"/>
        <end position="357"/>
    </location>
</feature>
<dbReference type="InterPro" id="IPR006084">
    <property type="entry name" value="XPG/Rad2"/>
</dbReference>
<dbReference type="SMART" id="SM00484">
    <property type="entry name" value="XPGI"/>
    <property type="match status" value="1"/>
</dbReference>
<evidence type="ECO:0000256" key="8">
    <source>
        <dbReference type="ARBA" id="ARBA00022801"/>
    </source>
</evidence>
<accession>A0A8T0EGM1</accession>
<dbReference type="GO" id="GO:0006310">
    <property type="term" value="P:DNA recombination"/>
    <property type="evidence" value="ECO:0007669"/>
    <property type="project" value="TreeGrafter"/>
</dbReference>
<dbReference type="SUPFAM" id="SSF88723">
    <property type="entry name" value="PIN domain-like"/>
    <property type="match status" value="1"/>
</dbReference>
<feature type="region of interest" description="Disordered" evidence="14">
    <location>
        <begin position="322"/>
        <end position="361"/>
    </location>
</feature>
<dbReference type="AlphaFoldDB" id="A0A8T0EGM1"/>
<dbReference type="EC" id="3.1.-.-" evidence="13"/>
<evidence type="ECO:0000256" key="14">
    <source>
        <dbReference type="SAM" id="MobiDB-lite"/>
    </source>
</evidence>
<dbReference type="InterPro" id="IPR008918">
    <property type="entry name" value="HhH2"/>
</dbReference>
<evidence type="ECO:0000259" key="15">
    <source>
        <dbReference type="SMART" id="SM00484"/>
    </source>
</evidence>
<keyword evidence="5 13" id="KW-0479">Metal-binding</keyword>
<organism evidence="16 17">
    <name type="scientific">Argiope bruennichi</name>
    <name type="common">Wasp spider</name>
    <name type="synonym">Aranea bruennichi</name>
    <dbReference type="NCBI Taxonomy" id="94029"/>
    <lineage>
        <taxon>Eukaryota</taxon>
        <taxon>Metazoa</taxon>
        <taxon>Ecdysozoa</taxon>
        <taxon>Arthropoda</taxon>
        <taxon>Chelicerata</taxon>
        <taxon>Arachnida</taxon>
        <taxon>Araneae</taxon>
        <taxon>Araneomorphae</taxon>
        <taxon>Entelegynae</taxon>
        <taxon>Araneoidea</taxon>
        <taxon>Araneidae</taxon>
        <taxon>Argiope</taxon>
    </lineage>
</organism>
<dbReference type="GO" id="GO:0035312">
    <property type="term" value="F:5'-3' DNA exonuclease activity"/>
    <property type="evidence" value="ECO:0007669"/>
    <property type="project" value="UniProtKB-UniRule"/>
</dbReference>
<comment type="subcellular location">
    <subcellularLocation>
        <location evidence="1 13">Nucleus</location>
    </subcellularLocation>
</comment>
<feature type="domain" description="XPG-I" evidence="15">
    <location>
        <begin position="41"/>
        <end position="125"/>
    </location>
</feature>
<evidence type="ECO:0000256" key="12">
    <source>
        <dbReference type="ARBA" id="ARBA00023242"/>
    </source>
</evidence>
<dbReference type="PRINTS" id="PR00853">
    <property type="entry name" value="XPGRADSUPER"/>
</dbReference>